<dbReference type="AlphaFoldDB" id="A0ABD3KR02"/>
<evidence type="ECO:0000256" key="4">
    <source>
        <dbReference type="ARBA" id="ARBA00023136"/>
    </source>
</evidence>
<dbReference type="PANTHER" id="PTHR31234">
    <property type="entry name" value="LATE EMBRYOGENESIS ABUNDANT (LEA) HYDROXYPROLINE-RICH GLYCOPROTEIN FAMILY"/>
    <property type="match status" value="1"/>
</dbReference>
<evidence type="ECO:0000256" key="2">
    <source>
        <dbReference type="ARBA" id="ARBA00022692"/>
    </source>
</evidence>
<evidence type="ECO:0000256" key="1">
    <source>
        <dbReference type="ARBA" id="ARBA00004167"/>
    </source>
</evidence>
<dbReference type="GO" id="GO:0016020">
    <property type="term" value="C:membrane"/>
    <property type="evidence" value="ECO:0007669"/>
    <property type="project" value="UniProtKB-SubCell"/>
</dbReference>
<proteinExistence type="predicted"/>
<evidence type="ECO:0000256" key="3">
    <source>
        <dbReference type="ARBA" id="ARBA00022989"/>
    </source>
</evidence>
<organism evidence="7 8">
    <name type="scientific">Eucalyptus globulus</name>
    <name type="common">Tasmanian blue gum</name>
    <dbReference type="NCBI Taxonomy" id="34317"/>
    <lineage>
        <taxon>Eukaryota</taxon>
        <taxon>Viridiplantae</taxon>
        <taxon>Streptophyta</taxon>
        <taxon>Embryophyta</taxon>
        <taxon>Tracheophyta</taxon>
        <taxon>Spermatophyta</taxon>
        <taxon>Magnoliopsida</taxon>
        <taxon>eudicotyledons</taxon>
        <taxon>Gunneridae</taxon>
        <taxon>Pentapetalae</taxon>
        <taxon>rosids</taxon>
        <taxon>malvids</taxon>
        <taxon>Myrtales</taxon>
        <taxon>Myrtaceae</taxon>
        <taxon>Myrtoideae</taxon>
        <taxon>Eucalypteae</taxon>
        <taxon>Eucalyptus</taxon>
    </lineage>
</organism>
<reference evidence="7 8" key="1">
    <citation type="submission" date="2024-11" db="EMBL/GenBank/DDBJ databases">
        <title>Chromosome-level genome assembly of Eucalyptus globulus Labill. provides insights into its genome evolution.</title>
        <authorList>
            <person name="Li X."/>
        </authorList>
    </citation>
    <scope>NUCLEOTIDE SEQUENCE [LARGE SCALE GENOMIC DNA]</scope>
    <source>
        <strain evidence="7">CL2024</strain>
        <tissue evidence="7">Fresh tender leaves</tissue>
    </source>
</reference>
<dbReference type="EMBL" id="JBJKBG010000005">
    <property type="protein sequence ID" value="KAL3738240.1"/>
    <property type="molecule type" value="Genomic_DNA"/>
</dbReference>
<evidence type="ECO:0000259" key="6">
    <source>
        <dbReference type="Pfam" id="PF03168"/>
    </source>
</evidence>
<feature type="domain" description="Late embryogenesis abundant protein LEA-2 subgroup" evidence="6">
    <location>
        <begin position="98"/>
        <end position="196"/>
    </location>
</feature>
<feature type="transmembrane region" description="Helical" evidence="5">
    <location>
        <begin position="40"/>
        <end position="61"/>
    </location>
</feature>
<evidence type="ECO:0000256" key="5">
    <source>
        <dbReference type="SAM" id="Phobius"/>
    </source>
</evidence>
<dbReference type="Proteomes" id="UP001634007">
    <property type="component" value="Unassembled WGS sequence"/>
</dbReference>
<dbReference type="InterPro" id="IPR004864">
    <property type="entry name" value="LEA_2"/>
</dbReference>
<dbReference type="InterPro" id="IPR044839">
    <property type="entry name" value="NDR1-like"/>
</dbReference>
<comment type="subcellular location">
    <subcellularLocation>
        <location evidence="1">Membrane</location>
        <topology evidence="1">Single-pass membrane protein</topology>
    </subcellularLocation>
</comment>
<keyword evidence="2 5" id="KW-0812">Transmembrane</keyword>
<keyword evidence="8" id="KW-1185">Reference proteome</keyword>
<keyword evidence="4 5" id="KW-0472">Membrane</keyword>
<keyword evidence="3 5" id="KW-1133">Transmembrane helix</keyword>
<gene>
    <name evidence="7" type="ORF">ACJRO7_019721</name>
</gene>
<evidence type="ECO:0000313" key="8">
    <source>
        <dbReference type="Proteomes" id="UP001634007"/>
    </source>
</evidence>
<dbReference type="PANTHER" id="PTHR31234:SF3">
    <property type="entry name" value="LATE EMBRYOGENESIS ABUNDANT (LEA) HYDROXYPROLINE-RICH GLYCOPROTEIN FAMILY"/>
    <property type="match status" value="1"/>
</dbReference>
<dbReference type="Pfam" id="PF03168">
    <property type="entry name" value="LEA_2"/>
    <property type="match status" value="1"/>
</dbReference>
<accession>A0ABD3KR02</accession>
<sequence length="212" mass="23514">MPAEDHQARPLKIHYQRGDEEFAAPVFKPRPSKRSNKCPVYVLAAVVALSAVALVFSLIVLRPNDPEFALSEVSVKSLNYTNDYPSTWLDATLAARATIGNTNFGWFEFEKSNLTVTYNGTVVGEEELDGGTVGSRGTKYMDVTVGVRSSRISDLRNLSSDMNDNVLELTSSAQLRGRVHLIKIVKRRLTSVMNCTMSIDLSNRRVQNLICT</sequence>
<protein>
    <recommendedName>
        <fullName evidence="6">Late embryogenesis abundant protein LEA-2 subgroup domain-containing protein</fullName>
    </recommendedName>
</protein>
<comment type="caution">
    <text evidence="7">The sequence shown here is derived from an EMBL/GenBank/DDBJ whole genome shotgun (WGS) entry which is preliminary data.</text>
</comment>
<evidence type="ECO:0000313" key="7">
    <source>
        <dbReference type="EMBL" id="KAL3738240.1"/>
    </source>
</evidence>
<name>A0ABD3KR02_EUCGL</name>